<dbReference type="PANTHER" id="PTHR11603">
    <property type="entry name" value="AAA FAMILY ATPASE"/>
    <property type="match status" value="1"/>
</dbReference>
<dbReference type="CDD" id="cd09878">
    <property type="entry name" value="PIN_VapC_VirB11L-ATPase-like"/>
    <property type="match status" value="1"/>
</dbReference>
<dbReference type="SMART" id="SM00322">
    <property type="entry name" value="KH"/>
    <property type="match status" value="1"/>
</dbReference>
<dbReference type="InterPro" id="IPR027417">
    <property type="entry name" value="P-loop_NTPase"/>
</dbReference>
<feature type="domain" description="PIN" evidence="5">
    <location>
        <begin position="3"/>
        <end position="114"/>
    </location>
</feature>
<dbReference type="InterPro" id="IPR004087">
    <property type="entry name" value="KH_dom"/>
</dbReference>
<evidence type="ECO:0008006" key="8">
    <source>
        <dbReference type="Google" id="ProtNLM"/>
    </source>
</evidence>
<keyword evidence="7" id="KW-1185">Reference proteome</keyword>
<dbReference type="PANTHER" id="PTHR11603:SF147">
    <property type="entry name" value="MEMBRANE PROTEIN"/>
    <property type="match status" value="1"/>
</dbReference>
<evidence type="ECO:0000256" key="2">
    <source>
        <dbReference type="PROSITE-ProRule" id="PRU00117"/>
    </source>
</evidence>
<dbReference type="InterPro" id="IPR052041">
    <property type="entry name" value="Nucleic_acid_metab_PIN/TRAM"/>
</dbReference>
<protein>
    <recommendedName>
        <fullName evidence="8">ATPase</fullName>
    </recommendedName>
</protein>
<dbReference type="InterPro" id="IPR002716">
    <property type="entry name" value="PIN_dom"/>
</dbReference>
<dbReference type="InterPro" id="IPR004088">
    <property type="entry name" value="KH_dom_type_1"/>
</dbReference>
<dbReference type="SUPFAM" id="SSF88723">
    <property type="entry name" value="PIN domain-like"/>
    <property type="match status" value="1"/>
</dbReference>
<dbReference type="InterPro" id="IPR036612">
    <property type="entry name" value="KH_dom_type_1_sf"/>
</dbReference>
<dbReference type="Pfam" id="PF00437">
    <property type="entry name" value="T2SSE"/>
    <property type="match status" value="1"/>
</dbReference>
<comment type="similarity">
    <text evidence="1">In the N-terminal section; belongs to the PINc/VapC protein family.</text>
</comment>
<name>A0A133VDW9_9EURY</name>
<sequence length="604" mass="67438">MEEKYVPDVSTIVNGRIAQLVEDGDLKNSTIIIPNAISAELEYRAGLGKDSGFSGLAELRELRKFADQGVLEIKFTGEKFTSEQVGGNEFRSAIRDLAREEGATLITSDIVMAEASGVEDLEVMHLKPLHVEYTPKLFQYFGKDTMSVHLKERVRPMAKVGHPGKFRIKVLDEDPLDEEDLRDIAREITELARRDPDGFIEIERKGASMVQFREYRIAIARPPFSDGLEITAVRPIVEVGLEDYELSDRLKARLSERAEGVLVAGPPGAGKSTFAQALAEFYRAKEKVVKTMEKPRDLQVSDEITQYAALEEDMRNTADILLMVRPDYTIYDELRKTDDFEIFVDMRFAGVGMVGVVHSTRAIDAVQRLIGRVELGMIPMVVDTVIFIKAGEVKEVFSLKPTVGIPHGMGAPDLARPMVEVCDFDSGEPHYQIYSFGEQVVVMPVRKRELTPQEKQKVKSIRKEVKRRTGADVDVEMLSSQDVVVWADKSDIARIIGKGGRTVESLQNKLGVRIDVQERQGKPTSSGSGGIEFKVNPKDEGRHLTIRLGEEYGRGEAEVYAGDSFLFETPIGKDGDIRVKRDSQLGKRLKAVTKQGIPLRVKIL</sequence>
<dbReference type="SUPFAM" id="SSF54791">
    <property type="entry name" value="Eukaryotic type KH-domain (KH-domain type I)"/>
    <property type="match status" value="1"/>
</dbReference>
<gene>
    <name evidence="6" type="ORF">AKJ48_01905</name>
</gene>
<dbReference type="GO" id="GO:0003723">
    <property type="term" value="F:RNA binding"/>
    <property type="evidence" value="ECO:0007669"/>
    <property type="project" value="UniProtKB-UniRule"/>
</dbReference>
<dbReference type="PROSITE" id="PS50084">
    <property type="entry name" value="KH_TYPE_1"/>
    <property type="match status" value="1"/>
</dbReference>
<dbReference type="InterPro" id="IPR029060">
    <property type="entry name" value="PIN-like_dom_sf"/>
</dbReference>
<dbReference type="SMART" id="SM00670">
    <property type="entry name" value="PINc"/>
    <property type="match status" value="1"/>
</dbReference>
<dbReference type="SUPFAM" id="SSF52540">
    <property type="entry name" value="P-loop containing nucleoside triphosphate hydrolases"/>
    <property type="match status" value="1"/>
</dbReference>
<dbReference type="PATRIC" id="fig|1698277.3.peg.212"/>
<evidence type="ECO:0000256" key="1">
    <source>
        <dbReference type="ARBA" id="ARBA00046345"/>
    </source>
</evidence>
<comment type="caution">
    <text evidence="6">The sequence shown here is derived from an EMBL/GenBank/DDBJ whole genome shotgun (WGS) entry which is preliminary data.</text>
</comment>
<dbReference type="Gene3D" id="3.40.50.300">
    <property type="entry name" value="P-loop containing nucleotide triphosphate hydrolases"/>
    <property type="match status" value="1"/>
</dbReference>
<dbReference type="AlphaFoldDB" id="A0A133VDW9"/>
<dbReference type="Gene3D" id="3.30.1370.10">
    <property type="entry name" value="K Homology domain, type 1"/>
    <property type="match status" value="1"/>
</dbReference>
<accession>A0A133VDW9</accession>
<dbReference type="EMBL" id="LHYB01000019">
    <property type="protein sequence ID" value="KXB04631.1"/>
    <property type="molecule type" value="Genomic_DNA"/>
</dbReference>
<dbReference type="Gene3D" id="3.40.50.1010">
    <property type="entry name" value="5'-nuclease"/>
    <property type="match status" value="1"/>
</dbReference>
<feature type="domain" description="AAA+ ATPase" evidence="4">
    <location>
        <begin position="257"/>
        <end position="392"/>
    </location>
</feature>
<evidence type="ECO:0000313" key="6">
    <source>
        <dbReference type="EMBL" id="KXB04631.1"/>
    </source>
</evidence>
<dbReference type="SMART" id="SM00382">
    <property type="entry name" value="AAA"/>
    <property type="match status" value="1"/>
</dbReference>
<evidence type="ECO:0000313" key="7">
    <source>
        <dbReference type="Proteomes" id="UP000070076"/>
    </source>
</evidence>
<evidence type="ECO:0000259" key="3">
    <source>
        <dbReference type="SMART" id="SM00322"/>
    </source>
</evidence>
<dbReference type="InterPro" id="IPR001482">
    <property type="entry name" value="T2SS/T4SS_dom"/>
</dbReference>
<dbReference type="Proteomes" id="UP000070076">
    <property type="component" value="Unassembled WGS sequence"/>
</dbReference>
<dbReference type="InterPro" id="IPR003593">
    <property type="entry name" value="AAA+_ATPase"/>
</dbReference>
<proteinExistence type="inferred from homology"/>
<reference evidence="6 7" key="1">
    <citation type="journal article" date="2016" name="Sci. Rep.">
        <title>Metabolic traits of an uncultured archaeal lineage -MSBL1- from brine pools of the Red Sea.</title>
        <authorList>
            <person name="Mwirichia R."/>
            <person name="Alam I."/>
            <person name="Rashid M."/>
            <person name="Vinu M."/>
            <person name="Ba-Alawi W."/>
            <person name="Anthony Kamau A."/>
            <person name="Kamanda Ngugi D."/>
            <person name="Goker M."/>
            <person name="Klenk H.P."/>
            <person name="Bajic V."/>
            <person name="Stingl U."/>
        </authorList>
    </citation>
    <scope>NUCLEOTIDE SEQUENCE [LARGE SCALE GENOMIC DNA]</scope>
    <source>
        <strain evidence="6">SCGC-AAA261O19</strain>
    </source>
</reference>
<evidence type="ECO:0000259" key="5">
    <source>
        <dbReference type="SMART" id="SM00670"/>
    </source>
</evidence>
<evidence type="ECO:0000259" key="4">
    <source>
        <dbReference type="SMART" id="SM00382"/>
    </source>
</evidence>
<dbReference type="NCBIfam" id="NF010335">
    <property type="entry name" value="PRK13764.1"/>
    <property type="match status" value="1"/>
</dbReference>
<feature type="domain" description="K Homology" evidence="3">
    <location>
        <begin position="479"/>
        <end position="554"/>
    </location>
</feature>
<organism evidence="6 7">
    <name type="scientific">candidate division MSBL1 archaeon SCGC-AAA261O19</name>
    <dbReference type="NCBI Taxonomy" id="1698277"/>
    <lineage>
        <taxon>Archaea</taxon>
        <taxon>Methanobacteriati</taxon>
        <taxon>Methanobacteriota</taxon>
        <taxon>candidate division MSBL1</taxon>
    </lineage>
</organism>
<dbReference type="Pfam" id="PF00013">
    <property type="entry name" value="KH_1"/>
    <property type="match status" value="1"/>
</dbReference>
<keyword evidence="2" id="KW-0694">RNA-binding</keyword>